<comment type="subcellular location">
    <subcellularLocation>
        <location evidence="1 10">Cell membrane</location>
        <topology evidence="1 10">Multi-pass membrane protein</topology>
    </subcellularLocation>
</comment>
<dbReference type="Gene3D" id="3.90.550.10">
    <property type="entry name" value="Spore Coat Polysaccharide Biosynthesis Protein SpsA, Chain A"/>
    <property type="match status" value="1"/>
</dbReference>
<evidence type="ECO:0000256" key="3">
    <source>
        <dbReference type="ARBA" id="ARBA00022475"/>
    </source>
</evidence>
<feature type="transmembrane region" description="Helical" evidence="10">
    <location>
        <begin position="335"/>
        <end position="356"/>
    </location>
</feature>
<dbReference type="CDD" id="cd06423">
    <property type="entry name" value="CESA_like"/>
    <property type="match status" value="1"/>
</dbReference>
<dbReference type="GO" id="GO:0043708">
    <property type="term" value="P:cell adhesion involved in biofilm formation"/>
    <property type="evidence" value="ECO:0007669"/>
    <property type="project" value="InterPro"/>
</dbReference>
<evidence type="ECO:0000256" key="2">
    <source>
        <dbReference type="ARBA" id="ARBA00006739"/>
    </source>
</evidence>
<accession>A0A1R4HWG6</accession>
<keyword evidence="4 10" id="KW-0328">Glycosyltransferase</keyword>
<dbReference type="EC" id="2.4.1.-" evidence="10"/>
<evidence type="ECO:0000256" key="4">
    <source>
        <dbReference type="ARBA" id="ARBA00022676"/>
    </source>
</evidence>
<dbReference type="PANTHER" id="PTHR43630">
    <property type="entry name" value="POLY-BETA-1,6-N-ACETYL-D-GLUCOSAMINE SYNTHASE"/>
    <property type="match status" value="1"/>
</dbReference>
<dbReference type="AlphaFoldDB" id="A0A1R4HWG6"/>
<dbReference type="PANTHER" id="PTHR43630:SF1">
    <property type="entry name" value="POLY-BETA-1,6-N-ACETYL-D-GLUCOSAMINE SYNTHASE"/>
    <property type="match status" value="1"/>
</dbReference>
<sequence>MNILDYLAMFTLGYPSLMATIWICGGIYFYVHWERKQPWPDTFEWDENAPSVTVLLPCYNESANVDETVHHLFKQNYPHIEVVAINDGSNDNTGSRLEALAVEYPGLKVLHQPNQGKASAMNHGLGEATGEIIVGIDGDAILDYDAISYMMGHFISSPKVSGVTGNPRVRTRSTAIGKIQTGEFSAIIGLIKRAQRIYGMVFTISGVICAFRRTALEKVGGWNTDMITEDIDISWRLQLVGGHVRYEPRAMCWVLMPETLRGLFKQRLRWSQGGGEVVLRYFSQTIRWRNRRFWPLMLEYIVSVVWCYSVIALLIAWLISLAAQPTAWPITTQTFSYFGSLLIAISFIQFTVSFYIDSRYDKQIFRCVYWSIWYPFAYWMINMATVVIAFPKAIMRQQGRLATWTSPDRGEPFHEQ</sequence>
<evidence type="ECO:0000313" key="11">
    <source>
        <dbReference type="EMBL" id="SJN11897.1"/>
    </source>
</evidence>
<keyword evidence="8 10" id="KW-0472">Membrane</keyword>
<evidence type="ECO:0000256" key="10">
    <source>
        <dbReference type="RuleBase" id="RU364028"/>
    </source>
</evidence>
<evidence type="ECO:0000256" key="1">
    <source>
        <dbReference type="ARBA" id="ARBA00004651"/>
    </source>
</evidence>
<dbReference type="GO" id="GO:0008375">
    <property type="term" value="F:acetylglucosaminyltransferase activity"/>
    <property type="evidence" value="ECO:0007669"/>
    <property type="project" value="UniProtKB-UniRule"/>
</dbReference>
<dbReference type="RefSeq" id="WP_087107477.1">
    <property type="nucleotide sequence ID" value="NZ_FUKM01000028.1"/>
</dbReference>
<dbReference type="Pfam" id="PF13641">
    <property type="entry name" value="Glyco_tranf_2_3"/>
    <property type="match status" value="1"/>
</dbReference>
<keyword evidence="6 10" id="KW-0812">Transmembrane</keyword>
<reference evidence="11 12" key="1">
    <citation type="submission" date="2017-02" db="EMBL/GenBank/DDBJ databases">
        <authorList>
            <person name="Dridi B."/>
        </authorList>
    </citation>
    <scope>NUCLEOTIDE SEQUENCE [LARGE SCALE GENOMIC DNA]</scope>
    <source>
        <strain evidence="11 12">JB380</strain>
    </source>
</reference>
<dbReference type="Proteomes" id="UP000196331">
    <property type="component" value="Unassembled WGS sequence"/>
</dbReference>
<proteinExistence type="inferred from homology"/>
<evidence type="ECO:0000256" key="5">
    <source>
        <dbReference type="ARBA" id="ARBA00022679"/>
    </source>
</evidence>
<dbReference type="SUPFAM" id="SSF53448">
    <property type="entry name" value="Nucleotide-diphospho-sugar transferases"/>
    <property type="match status" value="1"/>
</dbReference>
<protein>
    <recommendedName>
        <fullName evidence="9 10">Poly-beta-1,6-N-acetyl-D-glucosamine synthase</fullName>
        <shortName evidence="10">Poly-beta-1,6-GlcNAc synthase</shortName>
        <ecNumber evidence="10">2.4.1.-</ecNumber>
    </recommendedName>
</protein>
<feature type="transmembrane region" description="Helical" evidence="10">
    <location>
        <begin position="300"/>
        <end position="323"/>
    </location>
</feature>
<evidence type="ECO:0000256" key="8">
    <source>
        <dbReference type="ARBA" id="ARBA00023136"/>
    </source>
</evidence>
<evidence type="ECO:0000313" key="12">
    <source>
        <dbReference type="Proteomes" id="UP000196331"/>
    </source>
</evidence>
<dbReference type="InterPro" id="IPR023853">
    <property type="entry name" value="PGA_PgaC/IcaA"/>
</dbReference>
<feature type="transmembrane region" description="Helical" evidence="10">
    <location>
        <begin position="6"/>
        <end position="31"/>
    </location>
</feature>
<dbReference type="OrthoDB" id="276604at2"/>
<dbReference type="GO" id="GO:0005886">
    <property type="term" value="C:plasma membrane"/>
    <property type="evidence" value="ECO:0007669"/>
    <property type="project" value="UniProtKB-SubCell"/>
</dbReference>
<dbReference type="EMBL" id="FUKM01000028">
    <property type="protein sequence ID" value="SJN11897.1"/>
    <property type="molecule type" value="Genomic_DNA"/>
</dbReference>
<keyword evidence="5 10" id="KW-0808">Transferase</keyword>
<dbReference type="NCBIfam" id="TIGR03937">
    <property type="entry name" value="PgaC_IcaA"/>
    <property type="match status" value="1"/>
</dbReference>
<keyword evidence="7 10" id="KW-1133">Transmembrane helix</keyword>
<comment type="caution">
    <text evidence="11">The sequence shown here is derived from an EMBL/GenBank/DDBJ whole genome shotgun (WGS) entry which is preliminary data.</text>
</comment>
<feature type="transmembrane region" description="Helical" evidence="10">
    <location>
        <begin position="368"/>
        <end position="390"/>
    </location>
</feature>
<keyword evidence="3 10" id="KW-1003">Cell membrane</keyword>
<evidence type="ECO:0000256" key="6">
    <source>
        <dbReference type="ARBA" id="ARBA00022692"/>
    </source>
</evidence>
<name>A0A1R4HWG6_9GAMM</name>
<evidence type="ECO:0000256" key="7">
    <source>
        <dbReference type="ARBA" id="ARBA00022989"/>
    </source>
</evidence>
<gene>
    <name evidence="11" type="ORF">CZ787_06885</name>
</gene>
<comment type="similarity">
    <text evidence="2 10">Belongs to the glycosyltransferase 2 family.</text>
</comment>
<organism evidence="11 12">
    <name type="scientific">Halomonas citrativorans</name>
    <dbReference type="NCBI Taxonomy" id="2742612"/>
    <lineage>
        <taxon>Bacteria</taxon>
        <taxon>Pseudomonadati</taxon>
        <taxon>Pseudomonadota</taxon>
        <taxon>Gammaproteobacteria</taxon>
        <taxon>Oceanospirillales</taxon>
        <taxon>Halomonadaceae</taxon>
        <taxon>Halomonas</taxon>
    </lineage>
</organism>
<evidence type="ECO:0000256" key="9">
    <source>
        <dbReference type="NCBIfam" id="TIGR03937"/>
    </source>
</evidence>
<dbReference type="InterPro" id="IPR029044">
    <property type="entry name" value="Nucleotide-diphossugar_trans"/>
</dbReference>